<organism evidence="2 4">
    <name type="scientific">Rotaria sordida</name>
    <dbReference type="NCBI Taxonomy" id="392033"/>
    <lineage>
        <taxon>Eukaryota</taxon>
        <taxon>Metazoa</taxon>
        <taxon>Spiralia</taxon>
        <taxon>Gnathifera</taxon>
        <taxon>Rotifera</taxon>
        <taxon>Eurotatoria</taxon>
        <taxon>Bdelloidea</taxon>
        <taxon>Philodinida</taxon>
        <taxon>Philodinidae</taxon>
        <taxon>Rotaria</taxon>
    </lineage>
</organism>
<dbReference type="EMBL" id="CAJNOL010014008">
    <property type="protein sequence ID" value="CAF1666130.1"/>
    <property type="molecule type" value="Genomic_DNA"/>
</dbReference>
<dbReference type="Proteomes" id="UP000663854">
    <property type="component" value="Unassembled WGS sequence"/>
</dbReference>
<feature type="compositionally biased region" description="Basic and acidic residues" evidence="1">
    <location>
        <begin position="633"/>
        <end position="652"/>
    </location>
</feature>
<evidence type="ECO:0000313" key="2">
    <source>
        <dbReference type="EMBL" id="CAF1532423.1"/>
    </source>
</evidence>
<feature type="compositionally biased region" description="Low complexity" evidence="1">
    <location>
        <begin position="682"/>
        <end position="693"/>
    </location>
</feature>
<dbReference type="Proteomes" id="UP000663870">
    <property type="component" value="Unassembled WGS sequence"/>
</dbReference>
<protein>
    <submittedName>
        <fullName evidence="2">Uncharacterized protein</fullName>
    </submittedName>
</protein>
<feature type="compositionally biased region" description="Low complexity" evidence="1">
    <location>
        <begin position="593"/>
        <end position="602"/>
    </location>
</feature>
<feature type="non-terminal residue" evidence="2">
    <location>
        <position position="699"/>
    </location>
</feature>
<reference evidence="2" key="1">
    <citation type="submission" date="2021-02" db="EMBL/GenBank/DDBJ databases">
        <authorList>
            <person name="Nowell W R."/>
        </authorList>
    </citation>
    <scope>NUCLEOTIDE SEQUENCE</scope>
</reference>
<feature type="compositionally biased region" description="Low complexity" evidence="1">
    <location>
        <begin position="485"/>
        <end position="514"/>
    </location>
</feature>
<comment type="caution">
    <text evidence="2">The sequence shown here is derived from an EMBL/GenBank/DDBJ whole genome shotgun (WGS) entry which is preliminary data.</text>
</comment>
<dbReference type="AlphaFoldDB" id="A0A815VFX4"/>
<feature type="region of interest" description="Disordered" evidence="1">
    <location>
        <begin position="584"/>
        <end position="652"/>
    </location>
</feature>
<feature type="region of interest" description="Disordered" evidence="1">
    <location>
        <begin position="413"/>
        <end position="531"/>
    </location>
</feature>
<evidence type="ECO:0000313" key="5">
    <source>
        <dbReference type="Proteomes" id="UP000663870"/>
    </source>
</evidence>
<keyword evidence="5" id="KW-1185">Reference proteome</keyword>
<feature type="compositionally biased region" description="Basic and acidic residues" evidence="1">
    <location>
        <begin position="459"/>
        <end position="469"/>
    </location>
</feature>
<gene>
    <name evidence="3" type="ORF">JXQ802_LOCUS56831</name>
    <name evidence="2" type="ORF">PYM288_LOCUS40251</name>
</gene>
<proteinExistence type="predicted"/>
<feature type="compositionally biased region" description="Polar residues" evidence="1">
    <location>
        <begin position="470"/>
        <end position="484"/>
    </location>
</feature>
<sequence>MSSIKKRPRDSYDKTDLQSHTTRLNDRIIKHQLHNYGSAIDVYDAVARTLLPYWEYNERYKIKIFQQLRLDTPGISNMAHHVRAQLQTLHNEEKNSVITICGIDVSNGASSVYLESCPHGRTLQILTNLLGIEIRLVTSYIYEEIISVIPNDLLEIQSLYIAYNDVSKQFFMLDKPANVKRDDLLEHQQKIDHLIQKYNLIATVISTPNSRCLSLFLCIAHILKSNTVDFLDTTALAMQIRDATYQQIKSNFDQYEKYILPSASKKSNHVDIRLDSQCLIESNYYRYQLERPILFALAHVLQCNLLMFSSLSLEQQPEIIDIDNNNHSNDNDKLIILIKNESTQRFTSARTTHPLNHLFVRKESDNHNDPIYETIDHSPVSDTKNKSILTNTFFSKTKDKFVTAVNKLVDNYGNIPKKQTSTNNSQQRSNNSTNERTIPTSSSEQKPSSTKRQAPIAEHILRQQEDTTRHTNNQTPEVTYENTKTSLPTPVPRRSSTSSSTITTPTKTSQPSSSNKRQLRAVPYKDRQTTLTKMGTAKTTLNQKIFNGVTIEDVDESTTADEANNDDDDDSFSDEAMDNLQTVILKERKKKTTSATTTPIKTSNKSSHDNHTKKSTPYHYDHDSLKRQQQSHTKPDEDIYENDRQRDDLNRDDDIYLSTSDIVQQDRKQLQLFVNDRTNNKQQSSTSLSSSIRQQERKT</sequence>
<feature type="compositionally biased region" description="Low complexity" evidence="1">
    <location>
        <begin position="419"/>
        <end position="434"/>
    </location>
</feature>
<accession>A0A815VFX4</accession>
<evidence type="ECO:0000256" key="1">
    <source>
        <dbReference type="SAM" id="MobiDB-lite"/>
    </source>
</evidence>
<feature type="compositionally biased region" description="Polar residues" evidence="1">
    <location>
        <begin position="435"/>
        <end position="452"/>
    </location>
</feature>
<evidence type="ECO:0000313" key="3">
    <source>
        <dbReference type="EMBL" id="CAF1666130.1"/>
    </source>
</evidence>
<name>A0A815VFX4_9BILA</name>
<feature type="region of interest" description="Disordered" evidence="1">
    <location>
        <begin position="674"/>
        <end position="699"/>
    </location>
</feature>
<dbReference type="EMBL" id="CAJNOH010012137">
    <property type="protein sequence ID" value="CAF1532423.1"/>
    <property type="molecule type" value="Genomic_DNA"/>
</dbReference>
<evidence type="ECO:0000313" key="4">
    <source>
        <dbReference type="Proteomes" id="UP000663854"/>
    </source>
</evidence>